<protein>
    <recommendedName>
        <fullName evidence="3">Urease accessory protein UreF</fullName>
    </recommendedName>
</protein>
<dbReference type="InterPro" id="IPR002639">
    <property type="entry name" value="UreF"/>
</dbReference>
<dbReference type="Proteomes" id="UP001589766">
    <property type="component" value="Unassembled WGS sequence"/>
</dbReference>
<dbReference type="PIRSF" id="PIRSF009467">
    <property type="entry name" value="Ureas_acces_UreF"/>
    <property type="match status" value="1"/>
</dbReference>
<dbReference type="PANTHER" id="PTHR33620:SF1">
    <property type="entry name" value="UREASE ACCESSORY PROTEIN F"/>
    <property type="match status" value="1"/>
</dbReference>
<dbReference type="RefSeq" id="WP_378042524.1">
    <property type="nucleotide sequence ID" value="NZ_JBHLWH010000039.1"/>
</dbReference>
<keyword evidence="1 3" id="KW-0996">Nickel insertion</keyword>
<organism evidence="4 5">
    <name type="scientific">Citricoccus parietis</name>
    <dbReference type="NCBI Taxonomy" id="592307"/>
    <lineage>
        <taxon>Bacteria</taxon>
        <taxon>Bacillati</taxon>
        <taxon>Actinomycetota</taxon>
        <taxon>Actinomycetes</taxon>
        <taxon>Micrococcales</taxon>
        <taxon>Micrococcaceae</taxon>
        <taxon>Citricoccus</taxon>
    </lineage>
</organism>
<accession>A0ABV6F846</accession>
<evidence type="ECO:0000313" key="5">
    <source>
        <dbReference type="Proteomes" id="UP001589766"/>
    </source>
</evidence>
<dbReference type="EMBL" id="JBHLWH010000039">
    <property type="protein sequence ID" value="MFC0249494.1"/>
    <property type="molecule type" value="Genomic_DNA"/>
</dbReference>
<gene>
    <name evidence="3" type="primary">ureF</name>
    <name evidence="4" type="ORF">ACFFIO_13390</name>
</gene>
<reference evidence="4 5" key="1">
    <citation type="submission" date="2024-09" db="EMBL/GenBank/DDBJ databases">
        <authorList>
            <person name="Sun Q."/>
            <person name="Mori K."/>
        </authorList>
    </citation>
    <scope>NUCLEOTIDE SEQUENCE [LARGE SCALE GENOMIC DNA]</scope>
    <source>
        <strain evidence="4 5">CCM 7609</strain>
    </source>
</reference>
<dbReference type="InterPro" id="IPR038277">
    <property type="entry name" value="UreF_sf"/>
</dbReference>
<evidence type="ECO:0000313" key="4">
    <source>
        <dbReference type="EMBL" id="MFC0249494.1"/>
    </source>
</evidence>
<name>A0ABV6F846_9MICC</name>
<dbReference type="HAMAP" id="MF_01385">
    <property type="entry name" value="UreF"/>
    <property type="match status" value="1"/>
</dbReference>
<keyword evidence="5" id="KW-1185">Reference proteome</keyword>
<dbReference type="PANTHER" id="PTHR33620">
    <property type="entry name" value="UREASE ACCESSORY PROTEIN F"/>
    <property type="match status" value="1"/>
</dbReference>
<proteinExistence type="inferred from homology"/>
<dbReference type="Pfam" id="PF01730">
    <property type="entry name" value="UreF"/>
    <property type="match status" value="1"/>
</dbReference>
<evidence type="ECO:0000256" key="3">
    <source>
        <dbReference type="HAMAP-Rule" id="MF_01385"/>
    </source>
</evidence>
<sequence>MPSTPTDPGHLAILLRLGDSALPTGAFSHSFGLESYLAAGTVTNEAGVESWLLGYLQTQLCTTDALAMRVAATGELPVGEVDAMLDAAVVPAQIHRASVTMGTQLAKLVPAALPEAGPGPWPRHYCLVFALAATRCGIPLSMVLHAYLAGTVSSLVQNAVRAVPLGQMAGQRILGRLRPIMTVSAERVLRLPLEDFGTTAPGLEVAQMRHEHLRARMFMS</sequence>
<evidence type="ECO:0000256" key="1">
    <source>
        <dbReference type="ARBA" id="ARBA00022988"/>
    </source>
</evidence>
<comment type="caution">
    <text evidence="4">The sequence shown here is derived from an EMBL/GenBank/DDBJ whole genome shotgun (WGS) entry which is preliminary data.</text>
</comment>
<comment type="function">
    <text evidence="3">Required for maturation of urease via the functional incorporation of the urease nickel metallocenter.</text>
</comment>
<comment type="subcellular location">
    <subcellularLocation>
        <location evidence="3">Cytoplasm</location>
    </subcellularLocation>
</comment>
<comment type="subunit">
    <text evidence="3">UreD, UreF and UreG form a complex that acts as a GTP-hydrolysis-dependent molecular chaperone, activating the urease apoprotein by helping to assemble the nickel containing metallocenter of UreC. The UreE protein probably delivers the nickel.</text>
</comment>
<keyword evidence="2 3" id="KW-0143">Chaperone</keyword>
<comment type="similarity">
    <text evidence="3">Belongs to the UreF family.</text>
</comment>
<evidence type="ECO:0000256" key="2">
    <source>
        <dbReference type="ARBA" id="ARBA00023186"/>
    </source>
</evidence>
<dbReference type="Gene3D" id="1.10.4190.10">
    <property type="entry name" value="Urease accessory protein UreF"/>
    <property type="match status" value="1"/>
</dbReference>
<keyword evidence="3" id="KW-0963">Cytoplasm</keyword>